<protein>
    <submittedName>
        <fullName evidence="1">Uncharacterized protein</fullName>
    </submittedName>
</protein>
<dbReference type="EMBL" id="CAJOBI010339406">
    <property type="protein sequence ID" value="CAF5210728.1"/>
    <property type="molecule type" value="Genomic_DNA"/>
</dbReference>
<sequence>IETRVDIIIKNPEVILLQDQNNSNSNCLVLDLVFQMRMITVGQDTKLYGWLKDLTVYCSNFTLLRYANNLTSKIKYCILQPANADVVMIIGKEQEKIDVQISDIIVNIAPAAIRTLIGVTSSLGKRQATVQENEEVNIKTLFYPKPFQNSKLWFTEDFEEQDNPLELIDTLEAVTGLPS</sequence>
<accession>A0A8S3J129</accession>
<evidence type="ECO:0000313" key="1">
    <source>
        <dbReference type="EMBL" id="CAF5210728.1"/>
    </source>
</evidence>
<dbReference type="AlphaFoldDB" id="A0A8S3J129"/>
<proteinExistence type="predicted"/>
<dbReference type="Proteomes" id="UP000676336">
    <property type="component" value="Unassembled WGS sequence"/>
</dbReference>
<reference evidence="1" key="1">
    <citation type="submission" date="2021-02" db="EMBL/GenBank/DDBJ databases">
        <authorList>
            <person name="Nowell W R."/>
        </authorList>
    </citation>
    <scope>NUCLEOTIDE SEQUENCE</scope>
</reference>
<comment type="caution">
    <text evidence="1">The sequence shown here is derived from an EMBL/GenBank/DDBJ whole genome shotgun (WGS) entry which is preliminary data.</text>
</comment>
<feature type="non-terminal residue" evidence="1">
    <location>
        <position position="1"/>
    </location>
</feature>
<organism evidence="1 2">
    <name type="scientific">Rotaria magnacalcarata</name>
    <dbReference type="NCBI Taxonomy" id="392030"/>
    <lineage>
        <taxon>Eukaryota</taxon>
        <taxon>Metazoa</taxon>
        <taxon>Spiralia</taxon>
        <taxon>Gnathifera</taxon>
        <taxon>Rotifera</taxon>
        <taxon>Eurotatoria</taxon>
        <taxon>Bdelloidea</taxon>
        <taxon>Philodinida</taxon>
        <taxon>Philodinidae</taxon>
        <taxon>Rotaria</taxon>
    </lineage>
</organism>
<evidence type="ECO:0000313" key="2">
    <source>
        <dbReference type="Proteomes" id="UP000676336"/>
    </source>
</evidence>
<name>A0A8S3J129_9BILA</name>
<feature type="non-terminal residue" evidence="1">
    <location>
        <position position="179"/>
    </location>
</feature>
<gene>
    <name evidence="1" type="ORF">SMN809_LOCUS78273</name>
</gene>